<evidence type="ECO:0000313" key="3">
    <source>
        <dbReference type="EMBL" id="KAK3296675.1"/>
    </source>
</evidence>
<evidence type="ECO:0000259" key="2">
    <source>
        <dbReference type="Pfam" id="PF24738"/>
    </source>
</evidence>
<feature type="domain" description="DUF7689" evidence="2">
    <location>
        <begin position="29"/>
        <end position="142"/>
    </location>
</feature>
<reference evidence="3" key="2">
    <citation type="submission" date="2023-06" db="EMBL/GenBank/DDBJ databases">
        <authorList>
            <consortium name="Lawrence Berkeley National Laboratory"/>
            <person name="Haridas S."/>
            <person name="Hensen N."/>
            <person name="Bonometti L."/>
            <person name="Westerberg I."/>
            <person name="Brannstrom I.O."/>
            <person name="Guillou S."/>
            <person name="Cros-Aarteil S."/>
            <person name="Calhoun S."/>
            <person name="Kuo A."/>
            <person name="Mondo S."/>
            <person name="Pangilinan J."/>
            <person name="Riley R."/>
            <person name="Labutti K."/>
            <person name="Andreopoulos B."/>
            <person name="Lipzen A."/>
            <person name="Chen C."/>
            <person name="Yanf M."/>
            <person name="Daum C."/>
            <person name="Ng V."/>
            <person name="Clum A."/>
            <person name="Steindorff A."/>
            <person name="Ohm R."/>
            <person name="Martin F."/>
            <person name="Silar P."/>
            <person name="Natvig D."/>
            <person name="Lalanne C."/>
            <person name="Gautier V."/>
            <person name="Ament-Velasquez S.L."/>
            <person name="Kruys A."/>
            <person name="Hutchinson M.I."/>
            <person name="Powell A.J."/>
            <person name="Barry K."/>
            <person name="Miller A.N."/>
            <person name="Grigoriev I.V."/>
            <person name="Debuchy R."/>
            <person name="Gladieux P."/>
            <person name="Thoren M.H."/>
            <person name="Johannesson H."/>
        </authorList>
    </citation>
    <scope>NUCLEOTIDE SEQUENCE</scope>
    <source>
        <strain evidence="3">CBS 168.71</strain>
    </source>
</reference>
<protein>
    <recommendedName>
        <fullName evidence="2">DUF7689 domain-containing protein</fullName>
    </recommendedName>
</protein>
<name>A0AAE0LTG0_9PEZI</name>
<proteinExistence type="predicted"/>
<feature type="compositionally biased region" description="Basic residues" evidence="1">
    <location>
        <begin position="190"/>
        <end position="201"/>
    </location>
</feature>
<sequence length="316" mass="34078">MATPEARFDAWIQSRFAYATPGSYIIIDDTQTQVPNCFAYAVGVYERAILPNNFEQLAQAYGGVGYYHTTAEPEEDGDVEVYAKPSDLGRPLHAHRITDAASGTCESKMGADFAIQHHRNLLQCNHPNSTRSEYGVVVARYRYDGVRYARWLEGEVTTSSGRKLRRKDAAWTSSGRPVAKGNTSTSKSGRVSKKGGKKGGSKTKQAPSFTNSGKPDPRAVAKQRPPAIPRGGFRRPTARITPKPFAVKAHPPAAQTKPSAPTGAQRPPAATSARKPLAPTTAQGKPPPTTANKAPPPTNAQRPAQRPAATARPTRR</sequence>
<dbReference type="AlphaFoldDB" id="A0AAE0LTG0"/>
<comment type="caution">
    <text evidence="3">The sequence shown here is derived from an EMBL/GenBank/DDBJ whole genome shotgun (WGS) entry which is preliminary data.</text>
</comment>
<evidence type="ECO:0000256" key="1">
    <source>
        <dbReference type="SAM" id="MobiDB-lite"/>
    </source>
</evidence>
<feature type="compositionally biased region" description="Pro residues" evidence="1">
    <location>
        <begin position="285"/>
        <end position="298"/>
    </location>
</feature>
<dbReference type="InterPro" id="IPR056106">
    <property type="entry name" value="DUF7689"/>
</dbReference>
<organism evidence="3 4">
    <name type="scientific">Chaetomium fimeti</name>
    <dbReference type="NCBI Taxonomy" id="1854472"/>
    <lineage>
        <taxon>Eukaryota</taxon>
        <taxon>Fungi</taxon>
        <taxon>Dikarya</taxon>
        <taxon>Ascomycota</taxon>
        <taxon>Pezizomycotina</taxon>
        <taxon>Sordariomycetes</taxon>
        <taxon>Sordariomycetidae</taxon>
        <taxon>Sordariales</taxon>
        <taxon>Chaetomiaceae</taxon>
        <taxon>Chaetomium</taxon>
    </lineage>
</organism>
<evidence type="ECO:0000313" key="4">
    <source>
        <dbReference type="Proteomes" id="UP001278766"/>
    </source>
</evidence>
<feature type="region of interest" description="Disordered" evidence="1">
    <location>
        <begin position="157"/>
        <end position="316"/>
    </location>
</feature>
<gene>
    <name evidence="3" type="ORF">B0H64DRAFT_456081</name>
</gene>
<dbReference type="RefSeq" id="XP_062660189.1">
    <property type="nucleotide sequence ID" value="XM_062807332.1"/>
</dbReference>
<dbReference type="GeneID" id="87844280"/>
<feature type="compositionally biased region" description="Low complexity" evidence="1">
    <location>
        <begin position="299"/>
        <end position="316"/>
    </location>
</feature>
<accession>A0AAE0LTG0</accession>
<dbReference type="EMBL" id="JAUEPN010000003">
    <property type="protein sequence ID" value="KAK3296675.1"/>
    <property type="molecule type" value="Genomic_DNA"/>
</dbReference>
<keyword evidence="4" id="KW-1185">Reference proteome</keyword>
<reference evidence="3" key="1">
    <citation type="journal article" date="2023" name="Mol. Phylogenet. Evol.">
        <title>Genome-scale phylogeny and comparative genomics of the fungal order Sordariales.</title>
        <authorList>
            <person name="Hensen N."/>
            <person name="Bonometti L."/>
            <person name="Westerberg I."/>
            <person name="Brannstrom I.O."/>
            <person name="Guillou S."/>
            <person name="Cros-Aarteil S."/>
            <person name="Calhoun S."/>
            <person name="Haridas S."/>
            <person name="Kuo A."/>
            <person name="Mondo S."/>
            <person name="Pangilinan J."/>
            <person name="Riley R."/>
            <person name="LaButti K."/>
            <person name="Andreopoulos B."/>
            <person name="Lipzen A."/>
            <person name="Chen C."/>
            <person name="Yan M."/>
            <person name="Daum C."/>
            <person name="Ng V."/>
            <person name="Clum A."/>
            <person name="Steindorff A."/>
            <person name="Ohm R.A."/>
            <person name="Martin F."/>
            <person name="Silar P."/>
            <person name="Natvig D.O."/>
            <person name="Lalanne C."/>
            <person name="Gautier V."/>
            <person name="Ament-Velasquez S.L."/>
            <person name="Kruys A."/>
            <person name="Hutchinson M.I."/>
            <person name="Powell A.J."/>
            <person name="Barry K."/>
            <person name="Miller A.N."/>
            <person name="Grigoriev I.V."/>
            <person name="Debuchy R."/>
            <person name="Gladieux P."/>
            <person name="Hiltunen Thoren M."/>
            <person name="Johannesson H."/>
        </authorList>
    </citation>
    <scope>NUCLEOTIDE SEQUENCE</scope>
    <source>
        <strain evidence="3">CBS 168.71</strain>
    </source>
</reference>
<dbReference type="Pfam" id="PF24738">
    <property type="entry name" value="DUF7689"/>
    <property type="match status" value="1"/>
</dbReference>
<dbReference type="Proteomes" id="UP001278766">
    <property type="component" value="Unassembled WGS sequence"/>
</dbReference>